<dbReference type="Pfam" id="PF20172">
    <property type="entry name" value="DUF6538"/>
    <property type="match status" value="1"/>
</dbReference>
<dbReference type="RefSeq" id="WP_164127055.1">
    <property type="nucleotide sequence ID" value="NZ_JAAGOX010000002.1"/>
</dbReference>
<evidence type="ECO:0000313" key="5">
    <source>
        <dbReference type="EMBL" id="NDW43650.1"/>
    </source>
</evidence>
<dbReference type="InterPro" id="IPR011010">
    <property type="entry name" value="DNA_brk_join_enz"/>
</dbReference>
<dbReference type="InterPro" id="IPR013762">
    <property type="entry name" value="Integrase-like_cat_sf"/>
</dbReference>
<dbReference type="GO" id="GO:0003677">
    <property type="term" value="F:DNA binding"/>
    <property type="evidence" value="ECO:0007669"/>
    <property type="project" value="UniProtKB-KW"/>
</dbReference>
<dbReference type="PANTHER" id="PTHR30349:SF88">
    <property type="entry name" value="BLL1584 PROTEIN"/>
    <property type="match status" value="1"/>
</dbReference>
<sequence length="525" mass="58741">MAGKVRHLVTRSGRYHARLVVPKDLRGIVGKTELRTPLGGDYRQALKLLPGAVAQLQHQIAQAEQQAGAGQRQTGPSRYPLAPDQLAHSLYAQRLAFDDEIRNSPAYPAVGQIGIDDLLVQRLRDAIAGKANDAELGALVGAQIERFRAAGNLDAEPGSEAWREITRALCHAELEALARVVERDEGDFSGTPSAPIIKDAQPPEKAPEPISLKRLWTDYVTMRQQTGSMRDGGKQLGLAVEKLREFVRHDDAARLTKKDIMAWRDQLLKSLSAQTVSSKYLSTVRSVLNWAVENDRLPENVAATVRQAKPKRVKAREKGFTDAEALKILKVSRSYEPHKDETGRIRETQHMIAAKQWVPILGAFTGTRVTEITQLRKEDIRLEGDQWVARLTPDAGTIKTGEYRDVPLHPQIVQEGFIEFVENAASGPLFHHGTDPAQFDRKATQISNRLSEWLREKELVTDMRVRPTHAWRHRFKSQCIELDIQTRVYDAIQGHAGKTASENYGDVSLKAKIDAINKLPFYDLK</sequence>
<dbReference type="AlphaFoldDB" id="A0A6B2NKC9"/>
<dbReference type="InterPro" id="IPR002104">
    <property type="entry name" value="Integrase_catalytic"/>
</dbReference>
<dbReference type="InterPro" id="IPR010998">
    <property type="entry name" value="Integrase_recombinase_N"/>
</dbReference>
<evidence type="ECO:0000256" key="3">
    <source>
        <dbReference type="ARBA" id="ARBA00023172"/>
    </source>
</evidence>
<dbReference type="InterPro" id="IPR050090">
    <property type="entry name" value="Tyrosine_recombinase_XerCD"/>
</dbReference>
<comment type="caution">
    <text evidence="5">The sequence shown here is derived from an EMBL/GenBank/DDBJ whole genome shotgun (WGS) entry which is preliminary data.</text>
</comment>
<feature type="domain" description="Tyr recombinase" evidence="4">
    <location>
        <begin position="315"/>
        <end position="517"/>
    </location>
</feature>
<dbReference type="Gene3D" id="1.10.443.10">
    <property type="entry name" value="Intergrase catalytic core"/>
    <property type="match status" value="1"/>
</dbReference>
<keyword evidence="1" id="KW-0229">DNA integration</keyword>
<dbReference type="EMBL" id="JAAGOX010000002">
    <property type="protein sequence ID" value="NDW43650.1"/>
    <property type="molecule type" value="Genomic_DNA"/>
</dbReference>
<organism evidence="5">
    <name type="scientific">Ruegeria sp. PrR005</name>
    <dbReference type="NCBI Taxonomy" id="2706882"/>
    <lineage>
        <taxon>Bacteria</taxon>
        <taxon>Pseudomonadati</taxon>
        <taxon>Pseudomonadota</taxon>
        <taxon>Alphaproteobacteria</taxon>
        <taxon>Rhodobacterales</taxon>
        <taxon>Roseobacteraceae</taxon>
        <taxon>Ruegeria</taxon>
    </lineage>
</organism>
<accession>A0A6B2NKC9</accession>
<dbReference type="Gene3D" id="1.10.150.130">
    <property type="match status" value="1"/>
</dbReference>
<evidence type="ECO:0000256" key="1">
    <source>
        <dbReference type="ARBA" id="ARBA00022908"/>
    </source>
</evidence>
<dbReference type="GO" id="GO:0015074">
    <property type="term" value="P:DNA integration"/>
    <property type="evidence" value="ECO:0007669"/>
    <property type="project" value="UniProtKB-KW"/>
</dbReference>
<proteinExistence type="predicted"/>
<keyword evidence="2" id="KW-0238">DNA-binding</keyword>
<evidence type="ECO:0000259" key="4">
    <source>
        <dbReference type="PROSITE" id="PS51898"/>
    </source>
</evidence>
<reference evidence="5" key="1">
    <citation type="submission" date="2020-02" db="EMBL/GenBank/DDBJ databases">
        <title>Delineation of the pyrene-degrading pathway in Roseobacter clade bacteria by genomic analysis.</title>
        <authorList>
            <person name="Zhou H."/>
            <person name="Wang H."/>
        </authorList>
    </citation>
    <scope>NUCLEOTIDE SEQUENCE</scope>
    <source>
        <strain evidence="5">PrR005</strain>
    </source>
</reference>
<dbReference type="InterPro" id="IPR046668">
    <property type="entry name" value="DUF6538"/>
</dbReference>
<protein>
    <submittedName>
        <fullName evidence="5">Integrase</fullName>
    </submittedName>
</protein>
<evidence type="ECO:0000256" key="2">
    <source>
        <dbReference type="ARBA" id="ARBA00023125"/>
    </source>
</evidence>
<name>A0A6B2NKC9_9RHOB</name>
<gene>
    <name evidence="5" type="ORF">G0P99_01605</name>
</gene>
<dbReference type="PROSITE" id="PS51898">
    <property type="entry name" value="TYR_RECOMBINASE"/>
    <property type="match status" value="1"/>
</dbReference>
<keyword evidence="3" id="KW-0233">DNA recombination</keyword>
<dbReference type="SUPFAM" id="SSF56349">
    <property type="entry name" value="DNA breaking-rejoining enzymes"/>
    <property type="match status" value="1"/>
</dbReference>
<dbReference type="PANTHER" id="PTHR30349">
    <property type="entry name" value="PHAGE INTEGRASE-RELATED"/>
    <property type="match status" value="1"/>
</dbReference>
<dbReference type="GO" id="GO:0006310">
    <property type="term" value="P:DNA recombination"/>
    <property type="evidence" value="ECO:0007669"/>
    <property type="project" value="UniProtKB-KW"/>
</dbReference>